<reference evidence="1 2" key="1">
    <citation type="submission" date="2019-03" db="EMBL/GenBank/DDBJ databases">
        <title>Single cell metagenomics reveals metabolic interactions within the superorganism composed of flagellate Streblomastix strix and complex community of Bacteroidetes bacteria on its surface.</title>
        <authorList>
            <person name="Treitli S.C."/>
            <person name="Kolisko M."/>
            <person name="Husnik F."/>
            <person name="Keeling P."/>
            <person name="Hampl V."/>
        </authorList>
    </citation>
    <scope>NUCLEOTIDE SEQUENCE [LARGE SCALE GENOMIC DNA]</scope>
    <source>
        <strain evidence="1">ST1C</strain>
    </source>
</reference>
<dbReference type="AlphaFoldDB" id="A0A5J4VBX7"/>
<sequence length="171" mass="19258">MMCIVAEDKQLVCAVEPIGGRNKFGFALLKGQIVLSLDCLVKTRPAVCPEYHPPSLQKCTFIDAWWFHTGSFFKQSELSLIQEQALSHNVLNYQHLTTKIVETVTVDTKEHIESIYPERQTEFGSFDAITQISRTLFLVADSRPSSASNDTESIPQCLDLSFQAKAMHLHL</sequence>
<proteinExistence type="predicted"/>
<protein>
    <submittedName>
        <fullName evidence="1">Uncharacterized protein</fullName>
    </submittedName>
</protein>
<comment type="caution">
    <text evidence="1">The sequence shown here is derived from an EMBL/GenBank/DDBJ whole genome shotgun (WGS) entry which is preliminary data.</text>
</comment>
<organism evidence="1 2">
    <name type="scientific">Streblomastix strix</name>
    <dbReference type="NCBI Taxonomy" id="222440"/>
    <lineage>
        <taxon>Eukaryota</taxon>
        <taxon>Metamonada</taxon>
        <taxon>Preaxostyla</taxon>
        <taxon>Oxymonadida</taxon>
        <taxon>Streblomastigidae</taxon>
        <taxon>Streblomastix</taxon>
    </lineage>
</organism>
<name>A0A5J4VBX7_9EUKA</name>
<evidence type="ECO:0000313" key="1">
    <source>
        <dbReference type="EMBL" id="KAA6379932.1"/>
    </source>
</evidence>
<evidence type="ECO:0000313" key="2">
    <source>
        <dbReference type="Proteomes" id="UP000324800"/>
    </source>
</evidence>
<dbReference type="Proteomes" id="UP000324800">
    <property type="component" value="Unassembled WGS sequence"/>
</dbReference>
<accession>A0A5J4VBX7</accession>
<gene>
    <name evidence="1" type="ORF">EZS28_024540</name>
</gene>
<dbReference type="EMBL" id="SNRW01008189">
    <property type="protein sequence ID" value="KAA6379932.1"/>
    <property type="molecule type" value="Genomic_DNA"/>
</dbReference>